<dbReference type="InterPro" id="IPR036412">
    <property type="entry name" value="HAD-like_sf"/>
</dbReference>
<gene>
    <name evidence="5" type="ORF">SAMN05216548_10239</name>
</gene>
<evidence type="ECO:0000313" key="6">
    <source>
        <dbReference type="Proteomes" id="UP000199647"/>
    </source>
</evidence>
<dbReference type="PANTHER" id="PTHR46193:SF10">
    <property type="entry name" value="6-PHOSPHOGLUCONATE PHOSPHATASE"/>
    <property type="match status" value="1"/>
</dbReference>
<evidence type="ECO:0000256" key="3">
    <source>
        <dbReference type="ARBA" id="ARBA00022723"/>
    </source>
</evidence>
<dbReference type="Gene3D" id="3.40.50.1000">
    <property type="entry name" value="HAD superfamily/HAD-like"/>
    <property type="match status" value="1"/>
</dbReference>
<organism evidence="5 6">
    <name type="scientific">Faunimonas pinastri</name>
    <dbReference type="NCBI Taxonomy" id="1855383"/>
    <lineage>
        <taxon>Bacteria</taxon>
        <taxon>Pseudomonadati</taxon>
        <taxon>Pseudomonadota</taxon>
        <taxon>Alphaproteobacteria</taxon>
        <taxon>Hyphomicrobiales</taxon>
        <taxon>Afifellaceae</taxon>
        <taxon>Faunimonas</taxon>
    </lineage>
</organism>
<evidence type="ECO:0000256" key="2">
    <source>
        <dbReference type="ARBA" id="ARBA00006171"/>
    </source>
</evidence>
<dbReference type="PANTHER" id="PTHR46193">
    <property type="entry name" value="6-PHOSPHOGLUCONATE PHOSPHATASE"/>
    <property type="match status" value="1"/>
</dbReference>
<dbReference type="SUPFAM" id="SSF56784">
    <property type="entry name" value="HAD-like"/>
    <property type="match status" value="1"/>
</dbReference>
<dbReference type="Gene3D" id="1.10.150.240">
    <property type="entry name" value="Putative phosphatase, domain 2"/>
    <property type="match status" value="1"/>
</dbReference>
<keyword evidence="4" id="KW-0460">Magnesium</keyword>
<dbReference type="AlphaFoldDB" id="A0A1H9C3F2"/>
<dbReference type="SFLD" id="SFLDG01135">
    <property type="entry name" value="C1.5.6:_HAD__Beta-PGM__Phospha"/>
    <property type="match status" value="1"/>
</dbReference>
<evidence type="ECO:0000313" key="5">
    <source>
        <dbReference type="EMBL" id="SEP95491.1"/>
    </source>
</evidence>
<comment type="similarity">
    <text evidence="2">Belongs to the HAD-like hydrolase superfamily. CbbY/CbbZ/Gph/YieH family.</text>
</comment>
<dbReference type="OrthoDB" id="9797743at2"/>
<dbReference type="CDD" id="cd07526">
    <property type="entry name" value="HAD_BPGM_like"/>
    <property type="match status" value="1"/>
</dbReference>
<dbReference type="InterPro" id="IPR023214">
    <property type="entry name" value="HAD_sf"/>
</dbReference>
<reference evidence="5 6" key="1">
    <citation type="submission" date="2016-10" db="EMBL/GenBank/DDBJ databases">
        <authorList>
            <person name="de Groot N.N."/>
        </authorList>
    </citation>
    <scope>NUCLEOTIDE SEQUENCE [LARGE SCALE GENOMIC DNA]</scope>
    <source>
        <strain evidence="5 6">A52C2</strain>
    </source>
</reference>
<dbReference type="EMBL" id="FOFG01000002">
    <property type="protein sequence ID" value="SEP95491.1"/>
    <property type="molecule type" value="Genomic_DNA"/>
</dbReference>
<sequence length="224" mass="23674">MSGFDLVIFDCDGVLVDSEVLSCTSLAGVLTRHGLPITVDEIVSRFLGRSVAAVHEHYVATTGRSVPESFPADLQATVEEAFQGSLRPIPGIADLLAALRTPFCLASSSSPERIKLSLRLTGLSGFFGERVFSSSMVKNGKPAPDLFLHAAREMGMEPARCVVIEDSPNGVLAGKRAGMTVWGFTGGSHYASLDGRKGLLDAGADRVFASMADIPLTQAIHAEP</sequence>
<dbReference type="NCBIfam" id="TIGR01509">
    <property type="entry name" value="HAD-SF-IA-v3"/>
    <property type="match status" value="1"/>
</dbReference>
<dbReference type="Pfam" id="PF00702">
    <property type="entry name" value="Hydrolase"/>
    <property type="match status" value="1"/>
</dbReference>
<evidence type="ECO:0000256" key="4">
    <source>
        <dbReference type="ARBA" id="ARBA00022842"/>
    </source>
</evidence>
<name>A0A1H9C3F2_9HYPH</name>
<comment type="cofactor">
    <cofactor evidence="1">
        <name>Mg(2+)</name>
        <dbReference type="ChEBI" id="CHEBI:18420"/>
    </cofactor>
</comment>
<dbReference type="InterPro" id="IPR023198">
    <property type="entry name" value="PGP-like_dom2"/>
</dbReference>
<dbReference type="InterPro" id="IPR006439">
    <property type="entry name" value="HAD-SF_hydro_IA"/>
</dbReference>
<dbReference type="InterPro" id="IPR051600">
    <property type="entry name" value="Beta-PGM-like"/>
</dbReference>
<dbReference type="SFLD" id="SFLDG01129">
    <property type="entry name" value="C1.5:_HAD__Beta-PGM__Phosphata"/>
    <property type="match status" value="1"/>
</dbReference>
<proteinExistence type="inferred from homology"/>
<keyword evidence="6" id="KW-1185">Reference proteome</keyword>
<dbReference type="SFLD" id="SFLDS00003">
    <property type="entry name" value="Haloacid_Dehalogenase"/>
    <property type="match status" value="1"/>
</dbReference>
<dbReference type="RefSeq" id="WP_092495228.1">
    <property type="nucleotide sequence ID" value="NZ_FOFG01000002.1"/>
</dbReference>
<dbReference type="GO" id="GO:0003824">
    <property type="term" value="F:catalytic activity"/>
    <property type="evidence" value="ECO:0007669"/>
    <property type="project" value="UniProtKB-ARBA"/>
</dbReference>
<keyword evidence="3" id="KW-0479">Metal-binding</keyword>
<accession>A0A1H9C3F2</accession>
<evidence type="ECO:0000256" key="1">
    <source>
        <dbReference type="ARBA" id="ARBA00001946"/>
    </source>
</evidence>
<dbReference type="GO" id="GO:0046872">
    <property type="term" value="F:metal ion binding"/>
    <property type="evidence" value="ECO:0007669"/>
    <property type="project" value="UniProtKB-KW"/>
</dbReference>
<dbReference type="Proteomes" id="UP000199647">
    <property type="component" value="Unassembled WGS sequence"/>
</dbReference>
<protein>
    <submittedName>
        <fullName evidence="5">Haloacid dehalogenase superfamily, subfamily IA, variant 3 with third motif having DD or ED</fullName>
    </submittedName>
</protein>
<dbReference type="STRING" id="1855383.SAMN05216548_10239"/>